<evidence type="ECO:0000313" key="2">
    <source>
        <dbReference type="Proteomes" id="UP001633002"/>
    </source>
</evidence>
<dbReference type="AlphaFoldDB" id="A0ABD3H2L3"/>
<dbReference type="EMBL" id="JBJQOH010000006">
    <property type="protein sequence ID" value="KAL3685755.1"/>
    <property type="molecule type" value="Genomic_DNA"/>
</dbReference>
<evidence type="ECO:0000313" key="1">
    <source>
        <dbReference type="EMBL" id="KAL3685755.1"/>
    </source>
</evidence>
<gene>
    <name evidence="1" type="ORF">R1sor_003777</name>
</gene>
<proteinExistence type="predicted"/>
<comment type="caution">
    <text evidence="1">The sequence shown here is derived from an EMBL/GenBank/DDBJ whole genome shotgun (WGS) entry which is preliminary data.</text>
</comment>
<sequence length="201" mass="23579">MGQMNIHPKFISLVQGLVQNATSIIHVNAFNKMEKTCRQFLWESNQDGKPKMPLLAWEQLQKSKMADGLDIKPFMETCKALKLKLCYRIFSNADEDWGWFQQRDIGNLMKALKMLEIDCIGEWSNEAIPDSLPRPITRFQARVLEESDRIFPASKNIDQADWSWNVWGKSCKGWELSTKFCRNVTSAPNRDMYRFQRHWQT</sequence>
<protein>
    <submittedName>
        <fullName evidence="1">Uncharacterized protein</fullName>
    </submittedName>
</protein>
<name>A0ABD3H2L3_9MARC</name>
<dbReference type="Proteomes" id="UP001633002">
    <property type="component" value="Unassembled WGS sequence"/>
</dbReference>
<accession>A0ABD3H2L3</accession>
<organism evidence="1 2">
    <name type="scientific">Riccia sorocarpa</name>
    <dbReference type="NCBI Taxonomy" id="122646"/>
    <lineage>
        <taxon>Eukaryota</taxon>
        <taxon>Viridiplantae</taxon>
        <taxon>Streptophyta</taxon>
        <taxon>Embryophyta</taxon>
        <taxon>Marchantiophyta</taxon>
        <taxon>Marchantiopsida</taxon>
        <taxon>Marchantiidae</taxon>
        <taxon>Marchantiales</taxon>
        <taxon>Ricciaceae</taxon>
        <taxon>Riccia</taxon>
    </lineage>
</organism>
<reference evidence="1 2" key="1">
    <citation type="submission" date="2024-09" db="EMBL/GenBank/DDBJ databases">
        <title>Chromosome-scale assembly of Riccia sorocarpa.</title>
        <authorList>
            <person name="Paukszto L."/>
        </authorList>
    </citation>
    <scope>NUCLEOTIDE SEQUENCE [LARGE SCALE GENOMIC DNA]</scope>
    <source>
        <strain evidence="1">LP-2024</strain>
        <tissue evidence="1">Aerial parts of the thallus</tissue>
    </source>
</reference>
<keyword evidence="2" id="KW-1185">Reference proteome</keyword>